<comment type="caution">
    <text evidence="2">The sequence shown here is derived from an EMBL/GenBank/DDBJ whole genome shotgun (WGS) entry which is preliminary data.</text>
</comment>
<dbReference type="Proteomes" id="UP001291926">
    <property type="component" value="Unassembled WGS sequence"/>
</dbReference>
<protein>
    <submittedName>
        <fullName evidence="2">Uncharacterized protein</fullName>
    </submittedName>
</protein>
<feature type="region of interest" description="Disordered" evidence="1">
    <location>
        <begin position="1"/>
        <end position="20"/>
    </location>
</feature>
<evidence type="ECO:0000313" key="2">
    <source>
        <dbReference type="EMBL" id="KAK4485300.1"/>
    </source>
</evidence>
<proteinExistence type="predicted"/>
<accession>A0ABR0D7W2</accession>
<sequence>MERIASEDSTDDGKDTPPLPKEVQLHVWTQIQGVSKKGSVYGLGGDAVHPVYALLVYSTGDIFASNCDVSRGNFLHRESGIPSHLLVVRSLNLFYIDRFVSTEGFGLLEFFDFGVFKEKRVYQLLKYLYMLILEMGMGPNEVTLVSILSACIETEAFFEEGYIHGMAVKTAQYKRWKTVHKPNGIRNSDKIVSCSNVFSNKVKAAFVVIDLLEWGRDIQVFQVKANCKVDAITYVD</sequence>
<evidence type="ECO:0000313" key="3">
    <source>
        <dbReference type="Proteomes" id="UP001291926"/>
    </source>
</evidence>
<name>A0ABR0D7W2_9LAMI</name>
<keyword evidence="3" id="KW-1185">Reference proteome</keyword>
<evidence type="ECO:0000256" key="1">
    <source>
        <dbReference type="SAM" id="MobiDB-lite"/>
    </source>
</evidence>
<feature type="compositionally biased region" description="Basic and acidic residues" evidence="1">
    <location>
        <begin position="1"/>
        <end position="15"/>
    </location>
</feature>
<organism evidence="2 3">
    <name type="scientific">Penstemon davidsonii</name>
    <dbReference type="NCBI Taxonomy" id="160366"/>
    <lineage>
        <taxon>Eukaryota</taxon>
        <taxon>Viridiplantae</taxon>
        <taxon>Streptophyta</taxon>
        <taxon>Embryophyta</taxon>
        <taxon>Tracheophyta</taxon>
        <taxon>Spermatophyta</taxon>
        <taxon>Magnoliopsida</taxon>
        <taxon>eudicotyledons</taxon>
        <taxon>Gunneridae</taxon>
        <taxon>Pentapetalae</taxon>
        <taxon>asterids</taxon>
        <taxon>lamiids</taxon>
        <taxon>Lamiales</taxon>
        <taxon>Plantaginaceae</taxon>
        <taxon>Cheloneae</taxon>
        <taxon>Penstemon</taxon>
    </lineage>
</organism>
<reference evidence="2 3" key="1">
    <citation type="journal article" date="2023" name="bioRxiv">
        <title>Genome report: Whole genome sequence and annotation of Penstemon davidsonii.</title>
        <authorList>
            <person name="Ostevik K.L."/>
            <person name="Alabady M."/>
            <person name="Zhang M."/>
            <person name="Rausher M.D."/>
        </authorList>
    </citation>
    <scope>NUCLEOTIDE SEQUENCE [LARGE SCALE GENOMIC DNA]</scope>
    <source>
        <strain evidence="2">DNT005</strain>
        <tissue evidence="2">Whole leaf</tissue>
    </source>
</reference>
<gene>
    <name evidence="2" type="ORF">RD792_007935</name>
</gene>
<dbReference type="EMBL" id="JAYDYQ010002533">
    <property type="protein sequence ID" value="KAK4485300.1"/>
    <property type="molecule type" value="Genomic_DNA"/>
</dbReference>